<dbReference type="SUPFAM" id="SSF53335">
    <property type="entry name" value="S-adenosyl-L-methionine-dependent methyltransferases"/>
    <property type="match status" value="1"/>
</dbReference>
<evidence type="ECO:0000313" key="1">
    <source>
        <dbReference type="EMBL" id="EQD43851.1"/>
    </source>
</evidence>
<sequence>MKCPICAKSSSLFARRDGVDYFECGSCAALFADTDFLQDVERGKVKNYGEEYWHAELIAARERSFGSSIARVAELFYYARIPINRFIDIGSGPGYLLDSLSTLLPELSSMFYAVELSPPDIAYRTKHENFVVGSLGDVQQKFGIGTCIEVIEHLT</sequence>
<dbReference type="InterPro" id="IPR029063">
    <property type="entry name" value="SAM-dependent_MTases_sf"/>
</dbReference>
<accession>T0Z741</accession>
<reference evidence="1" key="1">
    <citation type="submission" date="2013-08" db="EMBL/GenBank/DDBJ databases">
        <authorList>
            <person name="Mendez C."/>
            <person name="Richter M."/>
            <person name="Ferrer M."/>
            <person name="Sanchez J."/>
        </authorList>
    </citation>
    <scope>NUCLEOTIDE SEQUENCE</scope>
</reference>
<name>T0Z741_9ZZZZ</name>
<dbReference type="Gene3D" id="3.40.50.150">
    <property type="entry name" value="Vaccinia Virus protein VP39"/>
    <property type="match status" value="1"/>
</dbReference>
<protein>
    <submittedName>
        <fullName evidence="1">Glycosyl transferase, family 2</fullName>
    </submittedName>
</protein>
<keyword evidence="1" id="KW-0808">Transferase</keyword>
<organism evidence="1">
    <name type="scientific">mine drainage metagenome</name>
    <dbReference type="NCBI Taxonomy" id="410659"/>
    <lineage>
        <taxon>unclassified sequences</taxon>
        <taxon>metagenomes</taxon>
        <taxon>ecological metagenomes</taxon>
    </lineage>
</organism>
<proteinExistence type="predicted"/>
<comment type="caution">
    <text evidence="1">The sequence shown here is derived from an EMBL/GenBank/DDBJ whole genome shotgun (WGS) entry which is preliminary data.</text>
</comment>
<dbReference type="EMBL" id="AUZX01011320">
    <property type="protein sequence ID" value="EQD43851.1"/>
    <property type="molecule type" value="Genomic_DNA"/>
</dbReference>
<reference evidence="1" key="2">
    <citation type="journal article" date="2014" name="ISME J.">
        <title>Microbial stratification in low pH oxic and suboxic macroscopic growths along an acid mine drainage.</title>
        <authorList>
            <person name="Mendez-Garcia C."/>
            <person name="Mesa V."/>
            <person name="Sprenger R.R."/>
            <person name="Richter M."/>
            <person name="Diez M.S."/>
            <person name="Solano J."/>
            <person name="Bargiela R."/>
            <person name="Golyshina O.V."/>
            <person name="Manteca A."/>
            <person name="Ramos J.L."/>
            <person name="Gallego J.R."/>
            <person name="Llorente I."/>
            <person name="Martins Dos Santos V.A."/>
            <person name="Jensen O.N."/>
            <person name="Pelaez A.I."/>
            <person name="Sanchez J."/>
            <person name="Ferrer M."/>
        </authorList>
    </citation>
    <scope>NUCLEOTIDE SEQUENCE</scope>
</reference>
<dbReference type="GO" id="GO:0016740">
    <property type="term" value="F:transferase activity"/>
    <property type="evidence" value="ECO:0007669"/>
    <property type="project" value="UniProtKB-KW"/>
</dbReference>
<gene>
    <name evidence="1" type="ORF">B1A_15428</name>
</gene>
<dbReference type="AlphaFoldDB" id="T0Z741"/>
<feature type="non-terminal residue" evidence="1">
    <location>
        <position position="155"/>
    </location>
</feature>